<dbReference type="Proteomes" id="UP001150266">
    <property type="component" value="Unassembled WGS sequence"/>
</dbReference>
<name>A0A9W9A064_9AGAR</name>
<proteinExistence type="predicted"/>
<evidence type="ECO:0000256" key="1">
    <source>
        <dbReference type="SAM" id="MobiDB-lite"/>
    </source>
</evidence>
<feature type="compositionally biased region" description="Basic and acidic residues" evidence="1">
    <location>
        <begin position="95"/>
        <end position="115"/>
    </location>
</feature>
<evidence type="ECO:0000256" key="2">
    <source>
        <dbReference type="SAM" id="SignalP"/>
    </source>
</evidence>
<gene>
    <name evidence="3" type="ORF">J3R30DRAFT_1126860</name>
</gene>
<accession>A0A9W9A064</accession>
<organism evidence="3 4">
    <name type="scientific">Lentinula aciculospora</name>
    <dbReference type="NCBI Taxonomy" id="153920"/>
    <lineage>
        <taxon>Eukaryota</taxon>
        <taxon>Fungi</taxon>
        <taxon>Dikarya</taxon>
        <taxon>Basidiomycota</taxon>
        <taxon>Agaricomycotina</taxon>
        <taxon>Agaricomycetes</taxon>
        <taxon>Agaricomycetidae</taxon>
        <taxon>Agaricales</taxon>
        <taxon>Marasmiineae</taxon>
        <taxon>Omphalotaceae</taxon>
        <taxon>Lentinula</taxon>
    </lineage>
</organism>
<feature type="compositionally biased region" description="Basic and acidic residues" evidence="1">
    <location>
        <begin position="53"/>
        <end position="65"/>
    </location>
</feature>
<sequence length="267" mass="29922">MHLVPAHVVIMLFGLFSIVHTMPISVHGDNYAVNLQFNESPSKLLPRKSPGPESEKERQFREELALHQAEQLAQNPTAPVPSPPRSPTGQAAEQQRTEHLEAEHTTVAHTAEHPTTHTAANTTESQNPDRPTSSDKVWITFFQDPSTTAHQVNDLQASVKQIVVNGLLQTAAFDPDRFGRRTFDYHNSFSGSTIEERRPIRIIVNDDWNSGSCGGGCLGSVAYEDVQNSRTYHARVKQLDEDDEQHEESNFPDPFSSGRRNRRPRTL</sequence>
<reference evidence="3" key="1">
    <citation type="submission" date="2022-08" db="EMBL/GenBank/DDBJ databases">
        <title>A Global Phylogenomic Analysis of the Shiitake Genus Lentinula.</title>
        <authorList>
            <consortium name="DOE Joint Genome Institute"/>
            <person name="Sierra-Patev S."/>
            <person name="Min B."/>
            <person name="Naranjo-Ortiz M."/>
            <person name="Looney B."/>
            <person name="Konkel Z."/>
            <person name="Slot J.C."/>
            <person name="Sakamoto Y."/>
            <person name="Steenwyk J.L."/>
            <person name="Rokas A."/>
            <person name="Carro J."/>
            <person name="Camarero S."/>
            <person name="Ferreira P."/>
            <person name="Molpeceres G."/>
            <person name="Ruiz-Duenas F.J."/>
            <person name="Serrano A."/>
            <person name="Henrissat B."/>
            <person name="Drula E."/>
            <person name="Hughes K.W."/>
            <person name="Mata J.L."/>
            <person name="Ishikawa N.K."/>
            <person name="Vargas-Isla R."/>
            <person name="Ushijima S."/>
            <person name="Smith C.A."/>
            <person name="Ahrendt S."/>
            <person name="Andreopoulos W."/>
            <person name="He G."/>
            <person name="Labutti K."/>
            <person name="Lipzen A."/>
            <person name="Ng V."/>
            <person name="Riley R."/>
            <person name="Sandor L."/>
            <person name="Barry K."/>
            <person name="Martinez A.T."/>
            <person name="Xiao Y."/>
            <person name="Gibbons J.G."/>
            <person name="Terashima K."/>
            <person name="Grigoriev I.V."/>
            <person name="Hibbett D.S."/>
        </authorList>
    </citation>
    <scope>NUCLEOTIDE SEQUENCE</scope>
    <source>
        <strain evidence="3">JLM2183</strain>
    </source>
</reference>
<dbReference type="AlphaFoldDB" id="A0A9W9A064"/>
<comment type="caution">
    <text evidence="3">The sequence shown here is derived from an EMBL/GenBank/DDBJ whole genome shotgun (WGS) entry which is preliminary data.</text>
</comment>
<dbReference type="EMBL" id="JAOTPV010000024">
    <property type="protein sequence ID" value="KAJ4470824.1"/>
    <property type="molecule type" value="Genomic_DNA"/>
</dbReference>
<feature type="chain" id="PRO_5040866167" evidence="2">
    <location>
        <begin position="22"/>
        <end position="267"/>
    </location>
</feature>
<feature type="region of interest" description="Disordered" evidence="1">
    <location>
        <begin position="41"/>
        <end position="134"/>
    </location>
</feature>
<keyword evidence="4" id="KW-1185">Reference proteome</keyword>
<feature type="signal peptide" evidence="2">
    <location>
        <begin position="1"/>
        <end position="21"/>
    </location>
</feature>
<keyword evidence="2" id="KW-0732">Signal</keyword>
<dbReference type="OrthoDB" id="2932898at2759"/>
<evidence type="ECO:0000313" key="3">
    <source>
        <dbReference type="EMBL" id="KAJ4470824.1"/>
    </source>
</evidence>
<protein>
    <submittedName>
        <fullName evidence="3">Uncharacterized protein</fullName>
    </submittedName>
</protein>
<evidence type="ECO:0000313" key="4">
    <source>
        <dbReference type="Proteomes" id="UP001150266"/>
    </source>
</evidence>
<feature type="compositionally biased region" description="Polar residues" evidence="1">
    <location>
        <begin position="125"/>
        <end position="134"/>
    </location>
</feature>
<feature type="region of interest" description="Disordered" evidence="1">
    <location>
        <begin position="239"/>
        <end position="267"/>
    </location>
</feature>